<keyword evidence="4" id="KW-1185">Reference proteome</keyword>
<evidence type="ECO:0000313" key="5">
    <source>
        <dbReference type="WBParaSite" id="NBR_0000634201-mRNA-1"/>
    </source>
</evidence>
<dbReference type="OMA" id="KERCIFA"/>
<protein>
    <submittedName>
        <fullName evidence="5">DUF725 domain-containing protein</fullName>
    </submittedName>
</protein>
<proteinExistence type="predicted"/>
<reference evidence="3 4" key="2">
    <citation type="submission" date="2018-11" db="EMBL/GenBank/DDBJ databases">
        <authorList>
            <consortium name="Pathogen Informatics"/>
        </authorList>
    </citation>
    <scope>NUCLEOTIDE SEQUENCE [LARGE SCALE GENOMIC DNA]</scope>
</reference>
<feature type="signal peptide" evidence="2">
    <location>
        <begin position="1"/>
        <end position="17"/>
    </location>
</feature>
<evidence type="ECO:0000313" key="4">
    <source>
        <dbReference type="Proteomes" id="UP000271162"/>
    </source>
</evidence>
<feature type="region of interest" description="Disordered" evidence="1">
    <location>
        <begin position="493"/>
        <end position="518"/>
    </location>
</feature>
<dbReference type="AlphaFoldDB" id="A0A158QX71"/>
<feature type="compositionally biased region" description="Polar residues" evidence="1">
    <location>
        <begin position="292"/>
        <end position="302"/>
    </location>
</feature>
<evidence type="ECO:0000256" key="1">
    <source>
        <dbReference type="SAM" id="MobiDB-lite"/>
    </source>
</evidence>
<feature type="compositionally biased region" description="Polar residues" evidence="1">
    <location>
        <begin position="322"/>
        <end position="331"/>
    </location>
</feature>
<evidence type="ECO:0000256" key="2">
    <source>
        <dbReference type="SAM" id="SignalP"/>
    </source>
</evidence>
<feature type="compositionally biased region" description="Pro residues" evidence="1">
    <location>
        <begin position="499"/>
        <end position="510"/>
    </location>
</feature>
<feature type="compositionally biased region" description="Low complexity" evidence="1">
    <location>
        <begin position="220"/>
        <end position="239"/>
    </location>
</feature>
<feature type="compositionally biased region" description="Polar residues" evidence="1">
    <location>
        <begin position="1014"/>
        <end position="1035"/>
    </location>
</feature>
<dbReference type="Proteomes" id="UP000271162">
    <property type="component" value="Unassembled WGS sequence"/>
</dbReference>
<dbReference type="WBParaSite" id="NBR_0000634201-mRNA-1">
    <property type="protein sequence ID" value="NBR_0000634201-mRNA-1"/>
    <property type="gene ID" value="NBR_0000634201"/>
</dbReference>
<organism evidence="5">
    <name type="scientific">Nippostrongylus brasiliensis</name>
    <name type="common">Rat hookworm</name>
    <dbReference type="NCBI Taxonomy" id="27835"/>
    <lineage>
        <taxon>Eukaryota</taxon>
        <taxon>Metazoa</taxon>
        <taxon>Ecdysozoa</taxon>
        <taxon>Nematoda</taxon>
        <taxon>Chromadorea</taxon>
        <taxon>Rhabditida</taxon>
        <taxon>Rhabditina</taxon>
        <taxon>Rhabditomorpha</taxon>
        <taxon>Strongyloidea</taxon>
        <taxon>Heligmosomidae</taxon>
        <taxon>Nippostrongylus</taxon>
    </lineage>
</organism>
<feature type="region of interest" description="Disordered" evidence="1">
    <location>
        <begin position="738"/>
        <end position="761"/>
    </location>
</feature>
<keyword evidence="2" id="KW-0732">Signal</keyword>
<gene>
    <name evidence="3" type="ORF">NBR_LOCUS6343</name>
</gene>
<accession>A0A158QX71</accession>
<sequence length="1170" mass="130400">MQNAVLLLQFLIHLATAEQENTGVPMQCAEYLRCRSDELEKRWRCGDEQLKVIGDVCRLEHHLSSMKTLLKRNDDDITSCITKKTLSTIQSSPDYKERCIFASSTALEMSCAELLTGSQSRCELLRNCCDETTACEATQRHTTVATMLAIQRTTIEILLHGCRSEMNSVMAADVNRSDHEMAAKVLETMSVALNLIGVVDDDSDEDQSAIDETIEPTLIPAEPSPANNSANNTSKSATLSNAISSTLKAEEAHKSRSLGDPIAYRRRAELMRLYPKKRSPLGRKRFELPRRSSPSNRVSGSIHSIDGDANKALPKVMPSEDPQPNSSERSLSALPETQSLTPMLAPASQDAAVILPRPQTQSPFEKLFHSGTSARNSKSIPAQHSAELIIDRSEFPQAAVKLPKLNGRSSPVHSADVVVDRSRLPYRRKLQLPLPDDEVPPLPPPDPTPDVNVDVLIDRSEQLIPLRHRYPSLIPLPMEPLTSSTISNLRQPLQKDIAPPRPKTTSPPPSLSELPVGDGFKPLQVFTKSSGSTKGMYKKRFENRPMIRRPWSTKSKKLLNGRSWKGTSRPRPKYLYLDRTVGLRQRGVMRPWSMKKSPIRPSSSFRDQSIQFPNNTEMVTDIAVPIQNRMRSRHRGMAKELTVSPQVTSKPSTNAPLRIFTNRKRVEEKFKFRKRPEDAIYEDILNSIQGRLPMRRGSQRLGQTLQEIYEDVLHSERGALGAKHGHVDKNFDDFEDITDPQEHNGRPFTSTSGPGGFLRRQGRGHIASTIVYGGTVTEQPRQRGTNRPTMRKLITGAIRPTVATTRPASPTTLATVPTTTVDNPLEGLITMEPMKSSEPVEADFHSFSSSMSFAALQPPPSRAVHQPEFSISMKRREPSVKTLIESTVHLRPTSTATITTTTTASPLEAAPSDEELFRVEVIPFPEKSPIDTPLLVVDKFVGSSSPKIVVSLKNPVFPETTPIPEYTVIGNEVPMRRSRMHSAKTFIVSLLTTFRNSNTFLDLLSEPRSAEITSKESMVAENNTTTEGPSNLGTSTEDKAPAESLNVLQLSETTVKLSYCEVYSLCLDEFGREERACQAKAGRLMPGLPKRRRGACNRKLVPDYQAVDVETKNLDEACRDQVDNSDAARYLRRRKESLALASAKCQIHSYKAYRWKRKRLPETSSQTVQQ</sequence>
<evidence type="ECO:0000313" key="3">
    <source>
        <dbReference type="EMBL" id="VDL69932.1"/>
    </source>
</evidence>
<feature type="region of interest" description="Disordered" evidence="1">
    <location>
        <begin position="281"/>
        <end position="331"/>
    </location>
</feature>
<dbReference type="EMBL" id="UYSL01019794">
    <property type="protein sequence ID" value="VDL69932.1"/>
    <property type="molecule type" value="Genomic_DNA"/>
</dbReference>
<feature type="chain" id="PRO_5043135626" evidence="2">
    <location>
        <begin position="18"/>
        <end position="1170"/>
    </location>
</feature>
<feature type="region of interest" description="Disordered" evidence="1">
    <location>
        <begin position="215"/>
        <end position="239"/>
    </location>
</feature>
<reference evidence="5" key="1">
    <citation type="submission" date="2016-04" db="UniProtKB">
        <authorList>
            <consortium name="WormBaseParasite"/>
        </authorList>
    </citation>
    <scope>IDENTIFICATION</scope>
</reference>
<feature type="region of interest" description="Disordered" evidence="1">
    <location>
        <begin position="1014"/>
        <end position="1039"/>
    </location>
</feature>
<dbReference type="STRING" id="27835.A0A158QX71"/>
<name>A0A158QX71_NIPBR</name>